<name>A0ABP9M600_9BURK</name>
<keyword evidence="2" id="KW-1185">Reference proteome</keyword>
<dbReference type="RefSeq" id="WP_345371218.1">
    <property type="nucleotide sequence ID" value="NZ_BAABKD010000011.1"/>
</dbReference>
<protein>
    <submittedName>
        <fullName evidence="1">Uncharacterized protein</fullName>
    </submittedName>
</protein>
<reference evidence="2" key="1">
    <citation type="journal article" date="2019" name="Int. J. Syst. Evol. Microbiol.">
        <title>The Global Catalogue of Microorganisms (GCM) 10K type strain sequencing project: providing services to taxonomists for standard genome sequencing and annotation.</title>
        <authorList>
            <consortium name="The Broad Institute Genomics Platform"/>
            <consortium name="The Broad Institute Genome Sequencing Center for Infectious Disease"/>
            <person name="Wu L."/>
            <person name="Ma J."/>
        </authorList>
    </citation>
    <scope>NUCLEOTIDE SEQUENCE [LARGE SCALE GENOMIC DNA]</scope>
    <source>
        <strain evidence="2">JCM 18423</strain>
    </source>
</reference>
<gene>
    <name evidence="1" type="ORF">GCM10023337_17830</name>
</gene>
<accession>A0ABP9M600</accession>
<organism evidence="1 2">
    <name type="scientific">Paenalcaligenes hermetiae</name>
    <dbReference type="NCBI Taxonomy" id="1157987"/>
    <lineage>
        <taxon>Bacteria</taxon>
        <taxon>Pseudomonadati</taxon>
        <taxon>Pseudomonadota</taxon>
        <taxon>Betaproteobacteria</taxon>
        <taxon>Burkholderiales</taxon>
        <taxon>Alcaligenaceae</taxon>
        <taxon>Paenalcaligenes</taxon>
    </lineage>
</organism>
<evidence type="ECO:0000313" key="1">
    <source>
        <dbReference type="EMBL" id="GAA5091715.1"/>
    </source>
</evidence>
<proteinExistence type="predicted"/>
<sequence>MSQDKDDEKYMTEEEARAIGALEPVEEEITDPELIKFYQENAEFFQNDGDLDDHF</sequence>
<dbReference type="EMBL" id="BAABKD010000011">
    <property type="protein sequence ID" value="GAA5091715.1"/>
    <property type="molecule type" value="Genomic_DNA"/>
</dbReference>
<comment type="caution">
    <text evidence="1">The sequence shown here is derived from an EMBL/GenBank/DDBJ whole genome shotgun (WGS) entry which is preliminary data.</text>
</comment>
<evidence type="ECO:0000313" key="2">
    <source>
        <dbReference type="Proteomes" id="UP001500227"/>
    </source>
</evidence>
<dbReference type="Proteomes" id="UP001500227">
    <property type="component" value="Unassembled WGS sequence"/>
</dbReference>